<evidence type="ECO:0000313" key="3">
    <source>
        <dbReference type="Proteomes" id="UP001304671"/>
    </source>
</evidence>
<dbReference type="InterPro" id="IPR017508">
    <property type="entry name" value="HipA_N1"/>
</dbReference>
<dbReference type="NCBIfam" id="TIGR03071">
    <property type="entry name" value="couple_hipA"/>
    <property type="match status" value="1"/>
</dbReference>
<dbReference type="EMBL" id="JAYFUL010000011">
    <property type="protein sequence ID" value="MEA5257962.1"/>
    <property type="molecule type" value="Genomic_DNA"/>
</dbReference>
<name>A0ABU5QLM3_9BACT</name>
<sequence length="107" mass="12361">MRKAKVYFKGTPAGILAEDKNGFVFRYEDDYFLHSTFRPISMTMPKSQQVYHHPTLFPVFYNMLPEGANKETLCRLLKIDENDFFGLLLATAQYDTIGAITVIPIYE</sequence>
<protein>
    <submittedName>
        <fullName evidence="2">HipA N-terminal domain-containing protein</fullName>
    </submittedName>
</protein>
<evidence type="ECO:0000313" key="2">
    <source>
        <dbReference type="EMBL" id="MEA5257962.1"/>
    </source>
</evidence>
<gene>
    <name evidence="2" type="ORF">VB264_09200</name>
</gene>
<proteinExistence type="predicted"/>
<accession>A0ABU5QLM3</accession>
<dbReference type="Proteomes" id="UP001304671">
    <property type="component" value="Unassembled WGS sequence"/>
</dbReference>
<feature type="domain" description="HipA N-terminal subdomain 1" evidence="1">
    <location>
        <begin position="5"/>
        <end position="102"/>
    </location>
</feature>
<reference evidence="2 3" key="1">
    <citation type="submission" date="2023-12" db="EMBL/GenBank/DDBJ databases">
        <title>Novel species of the genus Arcicella isolated from rivers.</title>
        <authorList>
            <person name="Lu H."/>
        </authorList>
    </citation>
    <scope>NUCLEOTIDE SEQUENCE [LARGE SCALE GENOMIC DNA]</scope>
    <source>
        <strain evidence="2 3">LMG 21963</strain>
    </source>
</reference>
<keyword evidence="3" id="KW-1185">Reference proteome</keyword>
<comment type="caution">
    <text evidence="2">The sequence shown here is derived from an EMBL/GenBank/DDBJ whole genome shotgun (WGS) entry which is preliminary data.</text>
</comment>
<organism evidence="2 3">
    <name type="scientific">Arcicella aquatica</name>
    <dbReference type="NCBI Taxonomy" id="217141"/>
    <lineage>
        <taxon>Bacteria</taxon>
        <taxon>Pseudomonadati</taxon>
        <taxon>Bacteroidota</taxon>
        <taxon>Cytophagia</taxon>
        <taxon>Cytophagales</taxon>
        <taxon>Flectobacillaceae</taxon>
        <taxon>Arcicella</taxon>
    </lineage>
</organism>
<dbReference type="RefSeq" id="WP_323248705.1">
    <property type="nucleotide sequence ID" value="NZ_JAYFUL010000011.1"/>
</dbReference>
<evidence type="ECO:0000259" key="1">
    <source>
        <dbReference type="Pfam" id="PF13657"/>
    </source>
</evidence>
<dbReference type="Pfam" id="PF13657">
    <property type="entry name" value="Couple_hipA"/>
    <property type="match status" value="1"/>
</dbReference>